<dbReference type="OrthoDB" id="102502at2"/>
<keyword evidence="4 6" id="KW-1133">Transmembrane helix</keyword>
<feature type="transmembrane region" description="Helical" evidence="6">
    <location>
        <begin position="299"/>
        <end position="316"/>
    </location>
</feature>
<dbReference type="SUPFAM" id="SSF103473">
    <property type="entry name" value="MFS general substrate transporter"/>
    <property type="match status" value="1"/>
</dbReference>
<feature type="transmembrane region" description="Helical" evidence="6">
    <location>
        <begin position="430"/>
        <end position="451"/>
    </location>
</feature>
<dbReference type="EMBL" id="FMZA01000001">
    <property type="protein sequence ID" value="SDB96536.1"/>
    <property type="molecule type" value="Genomic_DNA"/>
</dbReference>
<proteinExistence type="predicted"/>
<feature type="transmembrane region" description="Helical" evidence="6">
    <location>
        <begin position="352"/>
        <end position="376"/>
    </location>
</feature>
<evidence type="ECO:0000313" key="8">
    <source>
        <dbReference type="EMBL" id="SDB96536.1"/>
    </source>
</evidence>
<dbReference type="GO" id="GO:0005886">
    <property type="term" value="C:plasma membrane"/>
    <property type="evidence" value="ECO:0007669"/>
    <property type="project" value="UniProtKB-SubCell"/>
</dbReference>
<dbReference type="Gene3D" id="1.20.1720.10">
    <property type="entry name" value="Multidrug resistance protein D"/>
    <property type="match status" value="1"/>
</dbReference>
<evidence type="ECO:0000259" key="7">
    <source>
        <dbReference type="PROSITE" id="PS50850"/>
    </source>
</evidence>
<feature type="domain" description="Major facilitator superfamily (MFS) profile" evidence="7">
    <location>
        <begin position="8"/>
        <end position="456"/>
    </location>
</feature>
<dbReference type="InterPro" id="IPR011701">
    <property type="entry name" value="MFS"/>
</dbReference>
<feature type="transmembrane region" description="Helical" evidence="6">
    <location>
        <begin position="193"/>
        <end position="212"/>
    </location>
</feature>
<dbReference type="PANTHER" id="PTHR23501">
    <property type="entry name" value="MAJOR FACILITATOR SUPERFAMILY"/>
    <property type="match status" value="1"/>
</dbReference>
<feature type="transmembrane region" description="Helical" evidence="6">
    <location>
        <begin position="98"/>
        <end position="118"/>
    </location>
</feature>
<evidence type="ECO:0000256" key="2">
    <source>
        <dbReference type="ARBA" id="ARBA00022448"/>
    </source>
</evidence>
<evidence type="ECO:0000256" key="1">
    <source>
        <dbReference type="ARBA" id="ARBA00004651"/>
    </source>
</evidence>
<dbReference type="RefSeq" id="WP_091565519.1">
    <property type="nucleotide sequence ID" value="NZ_FMZA01000001.1"/>
</dbReference>
<dbReference type="Pfam" id="PF07690">
    <property type="entry name" value="MFS_1"/>
    <property type="match status" value="1"/>
</dbReference>
<feature type="transmembrane region" description="Helical" evidence="6">
    <location>
        <begin position="130"/>
        <end position="149"/>
    </location>
</feature>
<dbReference type="Gene3D" id="1.20.1250.20">
    <property type="entry name" value="MFS general substrate transporter like domains"/>
    <property type="match status" value="1"/>
</dbReference>
<keyword evidence="2" id="KW-0813">Transport</keyword>
<dbReference type="InterPro" id="IPR020846">
    <property type="entry name" value="MFS_dom"/>
</dbReference>
<sequence>MPFGKKLTLDAFIIAIFLSALDLGIVAPSLTVIAADLQFPVRAVVWVIALHLAVFVLALPLMEAWGARAGIRNWFALSLLLFAGGSFAAGASDSWVTLIAGRVVQALGAGGIVPLLSVQIRRLTYLRKRSWRVFVHVVLAVLFIWVPMLSSGITWHFGWRWLFWINLPVAAVIYVLSFRFARGGGYRIPDYHTVGLFYFAGILLSAMVAVSQLDPRKGWGMITDPEFLPFAVLTVGLLIPMMMVERQAEHPFFQSELMTDLRLIGLNAAVALAGCTWVAVVLVPGWMADLFGQPRGTGGIYLSIVAGAAWLTLPFARWISARWGYQGGLALGFFFTAAAYFILALMEEPIALLAVLAILGGGLGFTLAAPVHELLFEVVPVRRVKNSLVALAMFRAAGAAFGLVVIGLSFFNPADSPAVNGLPMQWKQGFQTGMLTAAGAAVLGFVISLLLPLPKEVDENSEG</sequence>
<dbReference type="PANTHER" id="PTHR23501:SF191">
    <property type="entry name" value="VACUOLAR BASIC AMINO ACID TRANSPORTER 4"/>
    <property type="match status" value="1"/>
</dbReference>
<protein>
    <submittedName>
        <fullName evidence="8">Major Facilitator Superfamily protein</fullName>
    </submittedName>
</protein>
<evidence type="ECO:0000256" key="3">
    <source>
        <dbReference type="ARBA" id="ARBA00022692"/>
    </source>
</evidence>
<evidence type="ECO:0000256" key="6">
    <source>
        <dbReference type="SAM" id="Phobius"/>
    </source>
</evidence>
<dbReference type="STRING" id="1236220.SAMN04488112_101168"/>
<feature type="transmembrane region" description="Helical" evidence="6">
    <location>
        <begin position="388"/>
        <end position="410"/>
    </location>
</feature>
<dbReference type="AlphaFoldDB" id="A0A1G6HSR6"/>
<feature type="transmembrane region" description="Helical" evidence="6">
    <location>
        <begin position="227"/>
        <end position="244"/>
    </location>
</feature>
<dbReference type="PROSITE" id="PS50850">
    <property type="entry name" value="MFS"/>
    <property type="match status" value="1"/>
</dbReference>
<feature type="transmembrane region" description="Helical" evidence="6">
    <location>
        <begin position="12"/>
        <end position="35"/>
    </location>
</feature>
<gene>
    <name evidence="8" type="ORF">SAMN04488112_101168</name>
</gene>
<keyword evidence="9" id="KW-1185">Reference proteome</keyword>
<evidence type="ECO:0000313" key="9">
    <source>
        <dbReference type="Proteomes" id="UP000199387"/>
    </source>
</evidence>
<feature type="transmembrane region" description="Helical" evidence="6">
    <location>
        <begin position="161"/>
        <end position="181"/>
    </location>
</feature>
<organism evidence="8 9">
    <name type="scientific">Melghirimyces thermohalophilus</name>
    <dbReference type="NCBI Taxonomy" id="1236220"/>
    <lineage>
        <taxon>Bacteria</taxon>
        <taxon>Bacillati</taxon>
        <taxon>Bacillota</taxon>
        <taxon>Bacilli</taxon>
        <taxon>Bacillales</taxon>
        <taxon>Thermoactinomycetaceae</taxon>
        <taxon>Melghirimyces</taxon>
    </lineage>
</organism>
<reference evidence="8 9" key="1">
    <citation type="submission" date="2016-10" db="EMBL/GenBank/DDBJ databases">
        <authorList>
            <person name="de Groot N.N."/>
        </authorList>
    </citation>
    <scope>NUCLEOTIDE SEQUENCE [LARGE SCALE GENOMIC DNA]</scope>
    <source>
        <strain evidence="8 9">DSM 45514</strain>
    </source>
</reference>
<comment type="subcellular location">
    <subcellularLocation>
        <location evidence="1">Cell membrane</location>
        <topology evidence="1">Multi-pass membrane protein</topology>
    </subcellularLocation>
</comment>
<feature type="transmembrane region" description="Helical" evidence="6">
    <location>
        <begin position="74"/>
        <end position="92"/>
    </location>
</feature>
<dbReference type="Proteomes" id="UP000199387">
    <property type="component" value="Unassembled WGS sequence"/>
</dbReference>
<keyword evidence="3 6" id="KW-0812">Transmembrane</keyword>
<feature type="transmembrane region" description="Helical" evidence="6">
    <location>
        <begin position="41"/>
        <end position="62"/>
    </location>
</feature>
<dbReference type="GO" id="GO:0022857">
    <property type="term" value="F:transmembrane transporter activity"/>
    <property type="evidence" value="ECO:0007669"/>
    <property type="project" value="InterPro"/>
</dbReference>
<feature type="transmembrane region" description="Helical" evidence="6">
    <location>
        <begin position="264"/>
        <end position="287"/>
    </location>
</feature>
<evidence type="ECO:0000256" key="4">
    <source>
        <dbReference type="ARBA" id="ARBA00022989"/>
    </source>
</evidence>
<name>A0A1G6HSR6_9BACL</name>
<evidence type="ECO:0000256" key="5">
    <source>
        <dbReference type="ARBA" id="ARBA00023136"/>
    </source>
</evidence>
<keyword evidence="5 6" id="KW-0472">Membrane</keyword>
<accession>A0A1G6HSR6</accession>
<feature type="transmembrane region" description="Helical" evidence="6">
    <location>
        <begin position="328"/>
        <end position="346"/>
    </location>
</feature>
<dbReference type="InterPro" id="IPR036259">
    <property type="entry name" value="MFS_trans_sf"/>
</dbReference>